<feature type="binding site" evidence="3">
    <location>
        <position position="136"/>
    </location>
    <ligand>
        <name>Mn(2+)</name>
        <dbReference type="ChEBI" id="CHEBI:29035"/>
        <label>2</label>
    </ligand>
</feature>
<dbReference type="Pfam" id="PF07687">
    <property type="entry name" value="M20_dimer"/>
    <property type="match status" value="1"/>
</dbReference>
<dbReference type="Gene3D" id="3.40.630.10">
    <property type="entry name" value="Zn peptidases"/>
    <property type="match status" value="1"/>
</dbReference>
<evidence type="ECO:0000256" key="2">
    <source>
        <dbReference type="ARBA" id="ARBA00022801"/>
    </source>
</evidence>
<dbReference type="NCBIfam" id="TIGR01891">
    <property type="entry name" value="amidohydrolases"/>
    <property type="match status" value="1"/>
</dbReference>
<accession>A0A3E2BNF7</accession>
<comment type="caution">
    <text evidence="6">The sequence shown here is derived from an EMBL/GenBank/DDBJ whole genome shotgun (WGS) entry which is preliminary data.</text>
</comment>
<dbReference type="InterPro" id="IPR002933">
    <property type="entry name" value="Peptidase_M20"/>
</dbReference>
<comment type="cofactor">
    <cofactor evidence="3">
        <name>Mn(2+)</name>
        <dbReference type="ChEBI" id="CHEBI:29035"/>
    </cofactor>
    <text evidence="3">The Mn(2+) ion enhances activity.</text>
</comment>
<dbReference type="InterPro" id="IPR017439">
    <property type="entry name" value="Amidohydrolase"/>
</dbReference>
<dbReference type="SUPFAM" id="SSF53187">
    <property type="entry name" value="Zn-dependent exopeptidases"/>
    <property type="match status" value="1"/>
</dbReference>
<keyword evidence="3" id="KW-0464">Manganese</keyword>
<dbReference type="CDD" id="cd03886">
    <property type="entry name" value="M20_Acy1"/>
    <property type="match status" value="1"/>
</dbReference>
<organism evidence="6 7">
    <name type="scientific">Candidatus Saccharicenans subterraneus</name>
    <dbReference type="NCBI Taxonomy" id="2508984"/>
    <lineage>
        <taxon>Bacteria</taxon>
        <taxon>Candidatus Aminicenantota</taxon>
        <taxon>Candidatus Aminicenantia</taxon>
        <taxon>Candidatus Aminicenantales</taxon>
        <taxon>Candidatus Saccharicenantaceae</taxon>
        <taxon>Candidatus Saccharicenans</taxon>
    </lineage>
</organism>
<feature type="binding site" evidence="3">
    <location>
        <position position="203"/>
    </location>
    <ligand>
        <name>Mn(2+)</name>
        <dbReference type="ChEBI" id="CHEBI:29035"/>
        <label>2</label>
    </ligand>
</feature>
<dbReference type="PANTHER" id="PTHR11014">
    <property type="entry name" value="PEPTIDASE M20 FAMILY MEMBER"/>
    <property type="match status" value="1"/>
</dbReference>
<dbReference type="FunFam" id="3.30.70.360:FF:000014">
    <property type="entry name" value="N-acyl-L-amino acid amidohydrolase"/>
    <property type="match status" value="1"/>
</dbReference>
<feature type="signal peptide" evidence="4">
    <location>
        <begin position="1"/>
        <end position="26"/>
    </location>
</feature>
<sequence length="444" mass="47863">MRSRTAKFISGCLLLGLILWPRPAPAQSDIEQKLAQAIDQEIEKNRAEMIKVRRFLHMNPELGNREFETAKLVASKLSSLGLEVKTGVAGTGVVGLLRGALSGPTVAIRADLDALPIQELNTFPYRSLNPGVMHACGHDFHTTIALGTAAVLSKIKDRIRGNVKFIFQPAEEGLPAGQEGGAALMIKEGVLDNPPVRAIFALHVWPELKVGEVGYAAGYLMASSDNFVITIEGKSAHAARPQEGIDAVVLAAQVITNLQTIISRAIDPTEPAVITIGKIQGGMKANIIAEKVEMEGTVRTLNEKVRERMPVLMENIIRGLTGSYGASYSFKYEKGTPPVYNHPDLVQAMVPVLENALNPDQVVPVKPQMVAEDFALLAERVPAFMYLLGVRSPGQASAAPLHSPYFNPDERAIPVGIKAMCHLVLSALEQQASLKGTDRPAAIK</sequence>
<evidence type="ECO:0000313" key="6">
    <source>
        <dbReference type="EMBL" id="RFT16244.1"/>
    </source>
</evidence>
<dbReference type="GO" id="GO:0046872">
    <property type="term" value="F:metal ion binding"/>
    <property type="evidence" value="ECO:0007669"/>
    <property type="project" value="UniProtKB-KW"/>
</dbReference>
<dbReference type="Proteomes" id="UP000257323">
    <property type="component" value="Unassembled WGS sequence"/>
</dbReference>
<proteinExistence type="inferred from homology"/>
<evidence type="ECO:0000256" key="1">
    <source>
        <dbReference type="ARBA" id="ARBA00006153"/>
    </source>
</evidence>
<reference evidence="6 7" key="1">
    <citation type="submission" date="2018-08" db="EMBL/GenBank/DDBJ databases">
        <title>Genome analysis of the thermophilic bacterium of the candidate phylum Aminicenantes from deep subsurface aquifer revealed its physiology and ecological role.</title>
        <authorList>
            <person name="Kadnikov V.V."/>
            <person name="Mardanov A.V."/>
            <person name="Beletsky A.V."/>
            <person name="Karnachuk O.V."/>
            <person name="Ravin N.V."/>
        </authorList>
    </citation>
    <scope>NUCLEOTIDE SEQUENCE [LARGE SCALE GENOMIC DNA]</scope>
    <source>
        <strain evidence="6">BY38</strain>
    </source>
</reference>
<dbReference type="PANTHER" id="PTHR11014:SF63">
    <property type="entry name" value="METALLOPEPTIDASE, PUTATIVE (AFU_ORTHOLOGUE AFUA_6G09600)-RELATED"/>
    <property type="match status" value="1"/>
</dbReference>
<feature type="chain" id="PRO_5017743644" evidence="4">
    <location>
        <begin position="27"/>
        <end position="444"/>
    </location>
</feature>
<evidence type="ECO:0000256" key="3">
    <source>
        <dbReference type="PIRSR" id="PIRSR005962-1"/>
    </source>
</evidence>
<feature type="binding site" evidence="3">
    <location>
        <position position="138"/>
    </location>
    <ligand>
        <name>Mn(2+)</name>
        <dbReference type="ChEBI" id="CHEBI:29035"/>
        <label>2</label>
    </ligand>
</feature>
<keyword evidence="2" id="KW-0378">Hydrolase</keyword>
<dbReference type="SUPFAM" id="SSF55031">
    <property type="entry name" value="Bacterial exopeptidase dimerisation domain"/>
    <property type="match status" value="1"/>
</dbReference>
<dbReference type="EMBL" id="QUAH01000004">
    <property type="protein sequence ID" value="RFT16244.1"/>
    <property type="molecule type" value="Genomic_DNA"/>
</dbReference>
<dbReference type="GO" id="GO:0016787">
    <property type="term" value="F:hydrolase activity"/>
    <property type="evidence" value="ECO:0007669"/>
    <property type="project" value="UniProtKB-KW"/>
</dbReference>
<dbReference type="AlphaFoldDB" id="A0A3E2BNF7"/>
<feature type="binding site" evidence="3">
    <location>
        <position position="172"/>
    </location>
    <ligand>
        <name>Mn(2+)</name>
        <dbReference type="ChEBI" id="CHEBI:29035"/>
        <label>2</label>
    </ligand>
</feature>
<dbReference type="Pfam" id="PF01546">
    <property type="entry name" value="Peptidase_M20"/>
    <property type="match status" value="1"/>
</dbReference>
<comment type="similarity">
    <text evidence="1">Belongs to the peptidase M20 family.</text>
</comment>
<keyword evidence="3" id="KW-0479">Metal-binding</keyword>
<protein>
    <submittedName>
        <fullName evidence="6">N-acetyl-L,L-diaminopimelate deacetylase</fullName>
    </submittedName>
</protein>
<gene>
    <name evidence="6" type="ORF">OP8BY_1848</name>
</gene>
<name>A0A3E2BNF7_9BACT</name>
<dbReference type="InterPro" id="IPR036264">
    <property type="entry name" value="Bact_exopeptidase_dim_dom"/>
</dbReference>
<dbReference type="InterPro" id="IPR011650">
    <property type="entry name" value="Peptidase_M20_dimer"/>
</dbReference>
<feature type="binding site" evidence="3">
    <location>
        <position position="402"/>
    </location>
    <ligand>
        <name>Mn(2+)</name>
        <dbReference type="ChEBI" id="CHEBI:29035"/>
        <label>2</label>
    </ligand>
</feature>
<feature type="domain" description="Peptidase M20 dimerisation" evidence="5">
    <location>
        <begin position="226"/>
        <end position="309"/>
    </location>
</feature>
<evidence type="ECO:0000259" key="5">
    <source>
        <dbReference type="Pfam" id="PF07687"/>
    </source>
</evidence>
<keyword evidence="4" id="KW-0732">Signal</keyword>
<dbReference type="PIRSF" id="PIRSF005962">
    <property type="entry name" value="Pept_M20D_amidohydro"/>
    <property type="match status" value="1"/>
</dbReference>
<evidence type="ECO:0000313" key="7">
    <source>
        <dbReference type="Proteomes" id="UP000257323"/>
    </source>
</evidence>
<evidence type="ECO:0000256" key="4">
    <source>
        <dbReference type="SAM" id="SignalP"/>
    </source>
</evidence>
<dbReference type="Gene3D" id="3.30.70.360">
    <property type="match status" value="1"/>
</dbReference>